<dbReference type="EMBL" id="UINC01103141">
    <property type="protein sequence ID" value="SVC65297.1"/>
    <property type="molecule type" value="Genomic_DNA"/>
</dbReference>
<gene>
    <name evidence="1" type="ORF">METZ01_LOCUS318151</name>
</gene>
<evidence type="ECO:0000313" key="1">
    <source>
        <dbReference type="EMBL" id="SVC65297.1"/>
    </source>
</evidence>
<organism evidence="1">
    <name type="scientific">marine metagenome</name>
    <dbReference type="NCBI Taxonomy" id="408172"/>
    <lineage>
        <taxon>unclassified sequences</taxon>
        <taxon>metagenomes</taxon>
        <taxon>ecological metagenomes</taxon>
    </lineage>
</organism>
<dbReference type="AlphaFoldDB" id="A0A382NXW4"/>
<name>A0A382NXW4_9ZZZZ</name>
<sequence>MSHANAIINNSTLIYKLKQLLMNASDCILDIYHLSNLDITIKS</sequence>
<protein>
    <submittedName>
        <fullName evidence="1">Uncharacterized protein</fullName>
    </submittedName>
</protein>
<reference evidence="1" key="1">
    <citation type="submission" date="2018-05" db="EMBL/GenBank/DDBJ databases">
        <authorList>
            <person name="Lanie J.A."/>
            <person name="Ng W.-L."/>
            <person name="Kazmierczak K.M."/>
            <person name="Andrzejewski T.M."/>
            <person name="Davidsen T.M."/>
            <person name="Wayne K.J."/>
            <person name="Tettelin H."/>
            <person name="Glass J.I."/>
            <person name="Rusch D."/>
            <person name="Podicherti R."/>
            <person name="Tsui H.-C.T."/>
            <person name="Winkler M.E."/>
        </authorList>
    </citation>
    <scope>NUCLEOTIDE SEQUENCE</scope>
</reference>
<accession>A0A382NXW4</accession>
<feature type="non-terminal residue" evidence="1">
    <location>
        <position position="43"/>
    </location>
</feature>
<proteinExistence type="predicted"/>